<feature type="transmembrane region" description="Helical" evidence="7">
    <location>
        <begin position="300"/>
        <end position="321"/>
    </location>
</feature>
<keyword evidence="5 7" id="KW-0472">Membrane</keyword>
<dbReference type="Proteomes" id="UP001149954">
    <property type="component" value="Unassembled WGS sequence"/>
</dbReference>
<keyword evidence="10" id="KW-1185">Reference proteome</keyword>
<evidence type="ECO:0000313" key="10">
    <source>
        <dbReference type="Proteomes" id="UP001149954"/>
    </source>
</evidence>
<feature type="domain" description="Major facilitator superfamily (MFS) profile" evidence="8">
    <location>
        <begin position="38"/>
        <end position="525"/>
    </location>
</feature>
<dbReference type="PROSITE" id="PS50850">
    <property type="entry name" value="MFS"/>
    <property type="match status" value="1"/>
</dbReference>
<feature type="transmembrane region" description="Helical" evidence="7">
    <location>
        <begin position="367"/>
        <end position="388"/>
    </location>
</feature>
<evidence type="ECO:0000256" key="1">
    <source>
        <dbReference type="ARBA" id="ARBA00004141"/>
    </source>
</evidence>
<dbReference type="CDD" id="cd17502">
    <property type="entry name" value="MFS_Azr1_MDR_like"/>
    <property type="match status" value="1"/>
</dbReference>
<dbReference type="PANTHER" id="PTHR23501:SF199">
    <property type="entry name" value="MFS EFFLUX TRANSPORTER INPD-RELATED"/>
    <property type="match status" value="1"/>
</dbReference>
<proteinExistence type="inferred from homology"/>
<keyword evidence="3 7" id="KW-0812">Transmembrane</keyword>
<feature type="transmembrane region" description="Helical" evidence="7">
    <location>
        <begin position="160"/>
        <end position="179"/>
    </location>
</feature>
<dbReference type="AlphaFoldDB" id="A0A9W9Y8T4"/>
<evidence type="ECO:0000256" key="6">
    <source>
        <dbReference type="SAM" id="MobiDB-lite"/>
    </source>
</evidence>
<dbReference type="GO" id="GO:0022857">
    <property type="term" value="F:transmembrane transporter activity"/>
    <property type="evidence" value="ECO:0007669"/>
    <property type="project" value="InterPro"/>
</dbReference>
<feature type="transmembrane region" description="Helical" evidence="7">
    <location>
        <begin position="428"/>
        <end position="451"/>
    </location>
</feature>
<feature type="transmembrane region" description="Helical" evidence="7">
    <location>
        <begin position="261"/>
        <end position="279"/>
    </location>
</feature>
<dbReference type="Gene3D" id="1.20.1250.20">
    <property type="entry name" value="MFS general substrate transporter like domains"/>
    <property type="match status" value="1"/>
</dbReference>
<dbReference type="PANTHER" id="PTHR23501">
    <property type="entry name" value="MAJOR FACILITATOR SUPERFAMILY"/>
    <property type="match status" value="1"/>
</dbReference>
<evidence type="ECO:0000256" key="4">
    <source>
        <dbReference type="ARBA" id="ARBA00022989"/>
    </source>
</evidence>
<feature type="transmembrane region" description="Helical" evidence="7">
    <location>
        <begin position="73"/>
        <end position="91"/>
    </location>
</feature>
<accession>A0A9W9Y8T4</accession>
<feature type="transmembrane region" description="Helical" evidence="7">
    <location>
        <begin position="38"/>
        <end position="61"/>
    </location>
</feature>
<comment type="caution">
    <text evidence="9">The sequence shown here is derived from an EMBL/GenBank/DDBJ whole genome shotgun (WGS) entry which is preliminary data.</text>
</comment>
<reference evidence="9" key="2">
    <citation type="journal article" date="2023" name="IMA Fungus">
        <title>Comparative genomic study of the Penicillium genus elucidates a diverse pangenome and 15 lateral gene transfer events.</title>
        <authorList>
            <person name="Petersen C."/>
            <person name="Sorensen T."/>
            <person name="Nielsen M.R."/>
            <person name="Sondergaard T.E."/>
            <person name="Sorensen J.L."/>
            <person name="Fitzpatrick D.A."/>
            <person name="Frisvad J.C."/>
            <person name="Nielsen K.L."/>
        </authorList>
    </citation>
    <scope>NUCLEOTIDE SEQUENCE</scope>
    <source>
        <strain evidence="9">IBT 29495</strain>
    </source>
</reference>
<dbReference type="InterPro" id="IPR020846">
    <property type="entry name" value="MFS_dom"/>
</dbReference>
<evidence type="ECO:0000256" key="5">
    <source>
        <dbReference type="ARBA" id="ARBA00023136"/>
    </source>
</evidence>
<dbReference type="SUPFAM" id="SSF103473">
    <property type="entry name" value="MFS general substrate transporter"/>
    <property type="match status" value="1"/>
</dbReference>
<dbReference type="FunFam" id="1.20.1720.10:FF:000012">
    <property type="entry name" value="MFS toxin efflux pump (AflT)"/>
    <property type="match status" value="1"/>
</dbReference>
<dbReference type="InterPro" id="IPR011701">
    <property type="entry name" value="MFS"/>
</dbReference>
<comment type="similarity">
    <text evidence="2">Belongs to the major facilitator superfamily. TCR/Tet family.</text>
</comment>
<evidence type="ECO:0000256" key="7">
    <source>
        <dbReference type="SAM" id="Phobius"/>
    </source>
</evidence>
<feature type="transmembrane region" description="Helical" evidence="7">
    <location>
        <begin position="502"/>
        <end position="520"/>
    </location>
</feature>
<evidence type="ECO:0000313" key="9">
    <source>
        <dbReference type="EMBL" id="KAJ5521002.1"/>
    </source>
</evidence>
<protein>
    <submittedName>
        <fullName evidence="9">Major facilitator superfamily domain general substrate transporter</fullName>
    </submittedName>
</protein>
<dbReference type="Pfam" id="PF07690">
    <property type="entry name" value="MFS_1"/>
    <property type="match status" value="1"/>
</dbReference>
<comment type="subcellular location">
    <subcellularLocation>
        <location evidence="1">Membrane</location>
        <topology evidence="1">Multi-pass membrane protein</topology>
    </subcellularLocation>
</comment>
<organism evidence="9 10">
    <name type="scientific">Penicillium fimorum</name>
    <dbReference type="NCBI Taxonomy" id="1882269"/>
    <lineage>
        <taxon>Eukaryota</taxon>
        <taxon>Fungi</taxon>
        <taxon>Dikarya</taxon>
        <taxon>Ascomycota</taxon>
        <taxon>Pezizomycotina</taxon>
        <taxon>Eurotiomycetes</taxon>
        <taxon>Eurotiomycetidae</taxon>
        <taxon>Eurotiales</taxon>
        <taxon>Aspergillaceae</taxon>
        <taxon>Penicillium</taxon>
    </lineage>
</organism>
<evidence type="ECO:0000256" key="3">
    <source>
        <dbReference type="ARBA" id="ARBA00022692"/>
    </source>
</evidence>
<reference evidence="9" key="1">
    <citation type="submission" date="2022-12" db="EMBL/GenBank/DDBJ databases">
        <authorList>
            <person name="Petersen C."/>
        </authorList>
    </citation>
    <scope>NUCLEOTIDE SEQUENCE</scope>
    <source>
        <strain evidence="9">IBT 29495</strain>
    </source>
</reference>
<feature type="transmembrane region" description="Helical" evidence="7">
    <location>
        <begin position="341"/>
        <end position="360"/>
    </location>
</feature>
<gene>
    <name evidence="9" type="ORF">N7463_001455</name>
</gene>
<dbReference type="FunFam" id="1.20.1250.20:FF:000196">
    <property type="entry name" value="MFS toxin efflux pump (AflT)"/>
    <property type="match status" value="1"/>
</dbReference>
<dbReference type="GO" id="GO:0005886">
    <property type="term" value="C:plasma membrane"/>
    <property type="evidence" value="ECO:0007669"/>
    <property type="project" value="TreeGrafter"/>
</dbReference>
<dbReference type="EMBL" id="JAPWDS010000001">
    <property type="protein sequence ID" value="KAJ5521002.1"/>
    <property type="molecule type" value="Genomic_DNA"/>
</dbReference>
<feature type="transmembrane region" description="Helical" evidence="7">
    <location>
        <begin position="191"/>
        <end position="211"/>
    </location>
</feature>
<evidence type="ECO:0000256" key="2">
    <source>
        <dbReference type="ARBA" id="ARBA00007520"/>
    </source>
</evidence>
<feature type="transmembrane region" description="Helical" evidence="7">
    <location>
        <begin position="394"/>
        <end position="416"/>
    </location>
</feature>
<keyword evidence="4 7" id="KW-1133">Transmembrane helix</keyword>
<dbReference type="InterPro" id="IPR036259">
    <property type="entry name" value="MFS_trans_sf"/>
</dbReference>
<feature type="transmembrane region" description="Helical" evidence="7">
    <location>
        <begin position="103"/>
        <end position="122"/>
    </location>
</feature>
<sequence>MMKQEHSSHDESEQSNQSPEAVGPQESQYLGPWKTVPVLVGLLLSTFCLGLDNTIIATANPRIAAQFNSFDDVGWYGSAYLLTTCAVSLLYGKLYTLFSVKWVYLIALFLFELGSLVCGITPNSVGLIVGRAVAGLGSGGLVSGAILVMFGSTPEDKRPLFTGILSGSYNIASIAGPLVGGAFTDKVSWRWCFYINLPCGLITSIFLFFFIPARPPLIQARGLKAKLANLDCLGNILFLGMVISLLLALQSGGNKYPWADAHVIAPFIVSGVLLLAFIANEIKEKDNAAIPPRIIKSRSIWGTSLFAFCISGAFFVFSYYLPIWFQVVKGSSAIQSGLMNLPLILSSVILSVLTGLLVTYIGWYNQFLLGCSVILTIGSGVMTLLGVHSGPNKWIGYQVIVGIGYGMGQHLPFVVASSNLAPTDVPTGTVIMSFIQFLSGAIFIALGEAVFQNRLLSSVRSSVPEIDPGPLLAEGVTKLRQQVSGDVLDRLLLCVNEATVRIFYIAVALSALSLAGAVVVEWKSTKRKA</sequence>
<feature type="compositionally biased region" description="Basic and acidic residues" evidence="6">
    <location>
        <begin position="1"/>
        <end position="12"/>
    </location>
</feature>
<name>A0A9W9Y8T4_9EURO</name>
<feature type="transmembrane region" description="Helical" evidence="7">
    <location>
        <begin position="128"/>
        <end position="148"/>
    </location>
</feature>
<dbReference type="OrthoDB" id="10021397at2759"/>
<evidence type="ECO:0000259" key="8">
    <source>
        <dbReference type="PROSITE" id="PS50850"/>
    </source>
</evidence>
<feature type="region of interest" description="Disordered" evidence="6">
    <location>
        <begin position="1"/>
        <end position="28"/>
    </location>
</feature>
<feature type="transmembrane region" description="Helical" evidence="7">
    <location>
        <begin position="232"/>
        <end position="249"/>
    </location>
</feature>